<dbReference type="Proteomes" id="UP000663854">
    <property type="component" value="Unassembled WGS sequence"/>
</dbReference>
<dbReference type="InterPro" id="IPR019149">
    <property type="entry name" value="ABHD18"/>
</dbReference>
<comment type="caution">
    <text evidence="2">The sequence shown here is derived from an EMBL/GenBank/DDBJ whole genome shotgun (WGS) entry which is preliminary data.</text>
</comment>
<dbReference type="Proteomes" id="UP000663870">
    <property type="component" value="Unassembled WGS sequence"/>
</dbReference>
<protein>
    <submittedName>
        <fullName evidence="2">Uncharacterized protein</fullName>
    </submittedName>
</protein>
<organism evidence="2 3">
    <name type="scientific">Rotaria sordida</name>
    <dbReference type="NCBI Taxonomy" id="392033"/>
    <lineage>
        <taxon>Eukaryota</taxon>
        <taxon>Metazoa</taxon>
        <taxon>Spiralia</taxon>
        <taxon>Gnathifera</taxon>
        <taxon>Rotifera</taxon>
        <taxon>Eurotatoria</taxon>
        <taxon>Bdelloidea</taxon>
        <taxon>Philodinida</taxon>
        <taxon>Philodinidae</taxon>
        <taxon>Rotaria</taxon>
    </lineage>
</organism>
<accession>A0A815YGV3</accession>
<reference evidence="2" key="1">
    <citation type="submission" date="2021-02" db="EMBL/GenBank/DDBJ databases">
        <authorList>
            <person name="Nowell W R."/>
        </authorList>
    </citation>
    <scope>NUCLEOTIDE SEQUENCE</scope>
</reference>
<keyword evidence="3" id="KW-1185">Reference proteome</keyword>
<name>A0A815YGV3_9BILA</name>
<evidence type="ECO:0000313" key="2">
    <source>
        <dbReference type="EMBL" id="CAF1571503.1"/>
    </source>
</evidence>
<evidence type="ECO:0000313" key="3">
    <source>
        <dbReference type="Proteomes" id="UP000663870"/>
    </source>
</evidence>
<evidence type="ECO:0000313" key="1">
    <source>
        <dbReference type="EMBL" id="CAF1297212.1"/>
    </source>
</evidence>
<sequence length="146" mass="16808">MMNFDNLFQRFILTQSFVRGWGNPFHLQEIFTYLCEKIGKQKDNQNYINARFRLPLANYLPHLVPSQIATAHIQFVLSRDHHFGIDSIPIGICYAGTGDHGFSRRRLFTAVPLINQYPIGSILLENSYYGLRKPPDQSRSSLGVSY</sequence>
<dbReference type="AlphaFoldDB" id="A0A815YGV3"/>
<proteinExistence type="predicted"/>
<dbReference type="PANTHER" id="PTHR13617">
    <property type="entry name" value="PROTEIN ABHD18"/>
    <property type="match status" value="1"/>
</dbReference>
<dbReference type="PANTHER" id="PTHR13617:SF14">
    <property type="entry name" value="PROTEIN ABHD18"/>
    <property type="match status" value="1"/>
</dbReference>
<dbReference type="Pfam" id="PF09752">
    <property type="entry name" value="ABHD18"/>
    <property type="match status" value="1"/>
</dbReference>
<dbReference type="EMBL" id="CAJNOH010002510">
    <property type="protein sequence ID" value="CAF1297212.1"/>
    <property type="molecule type" value="Genomic_DNA"/>
</dbReference>
<dbReference type="EMBL" id="CAJNOL010003702">
    <property type="protein sequence ID" value="CAF1571503.1"/>
    <property type="molecule type" value="Genomic_DNA"/>
</dbReference>
<gene>
    <name evidence="2" type="ORF">JXQ802_LOCUS45252</name>
    <name evidence="1" type="ORF">PYM288_LOCUS29719</name>
</gene>